<dbReference type="PANTHER" id="PTHR30290:SF10">
    <property type="entry name" value="PERIPLASMIC OLIGOPEPTIDE-BINDING PROTEIN-RELATED"/>
    <property type="match status" value="1"/>
</dbReference>
<keyword evidence="3" id="KW-0813">Transport</keyword>
<comment type="similarity">
    <text evidence="2">Belongs to the bacterial solute-binding protein 5 family.</text>
</comment>
<evidence type="ECO:0000313" key="7">
    <source>
        <dbReference type="Proteomes" id="UP000600774"/>
    </source>
</evidence>
<evidence type="ECO:0000256" key="3">
    <source>
        <dbReference type="ARBA" id="ARBA00022448"/>
    </source>
</evidence>
<dbReference type="InterPro" id="IPR000914">
    <property type="entry name" value="SBP_5_dom"/>
</dbReference>
<dbReference type="PANTHER" id="PTHR30290">
    <property type="entry name" value="PERIPLASMIC BINDING COMPONENT OF ABC TRANSPORTER"/>
    <property type="match status" value="1"/>
</dbReference>
<dbReference type="EMBL" id="DUJU01000163">
    <property type="protein sequence ID" value="HIH95174.1"/>
    <property type="molecule type" value="Genomic_DNA"/>
</dbReference>
<evidence type="ECO:0000256" key="2">
    <source>
        <dbReference type="ARBA" id="ARBA00005695"/>
    </source>
</evidence>
<keyword evidence="4" id="KW-0732">Signal</keyword>
<feature type="domain" description="Solute-binding protein family 5" evidence="5">
    <location>
        <begin position="80"/>
        <end position="443"/>
    </location>
</feature>
<dbReference type="Pfam" id="PF00496">
    <property type="entry name" value="SBP_bac_5"/>
    <property type="match status" value="1"/>
</dbReference>
<reference evidence="6" key="1">
    <citation type="journal article" date="2020" name="bioRxiv">
        <title>A rank-normalized archaeal taxonomy based on genome phylogeny resolves widespread incomplete and uneven classifications.</title>
        <authorList>
            <person name="Rinke C."/>
            <person name="Chuvochina M."/>
            <person name="Mussig A.J."/>
            <person name="Chaumeil P.-A."/>
            <person name="Waite D.W."/>
            <person name="Whitman W.B."/>
            <person name="Parks D.H."/>
            <person name="Hugenholtz P."/>
        </authorList>
    </citation>
    <scope>NUCLEOTIDE SEQUENCE</scope>
    <source>
        <strain evidence="6">UBA8876</strain>
    </source>
</reference>
<comment type="subcellular location">
    <subcellularLocation>
        <location evidence="1">Cell envelope</location>
    </subcellularLocation>
</comment>
<dbReference type="SUPFAM" id="SSF53850">
    <property type="entry name" value="Periplasmic binding protein-like II"/>
    <property type="match status" value="1"/>
</dbReference>
<dbReference type="PIRSF" id="PIRSF002741">
    <property type="entry name" value="MppA"/>
    <property type="match status" value="1"/>
</dbReference>
<dbReference type="Gene3D" id="3.10.105.10">
    <property type="entry name" value="Dipeptide-binding Protein, Domain 3"/>
    <property type="match status" value="1"/>
</dbReference>
<dbReference type="GO" id="GO:1904680">
    <property type="term" value="F:peptide transmembrane transporter activity"/>
    <property type="evidence" value="ECO:0007669"/>
    <property type="project" value="TreeGrafter"/>
</dbReference>
<dbReference type="GeneID" id="1472775"/>
<evidence type="ECO:0000313" key="6">
    <source>
        <dbReference type="EMBL" id="HIH95174.1"/>
    </source>
</evidence>
<dbReference type="AlphaFoldDB" id="A0A832SE08"/>
<evidence type="ECO:0000259" key="5">
    <source>
        <dbReference type="Pfam" id="PF00496"/>
    </source>
</evidence>
<dbReference type="GO" id="GO:0043190">
    <property type="term" value="C:ATP-binding cassette (ABC) transporter complex"/>
    <property type="evidence" value="ECO:0007669"/>
    <property type="project" value="InterPro"/>
</dbReference>
<evidence type="ECO:0000256" key="1">
    <source>
        <dbReference type="ARBA" id="ARBA00004196"/>
    </source>
</evidence>
<protein>
    <submittedName>
        <fullName evidence="6">ABC transporter substrate-binding protein</fullName>
    </submittedName>
</protein>
<dbReference type="PROSITE" id="PS51257">
    <property type="entry name" value="PROKAR_LIPOPROTEIN"/>
    <property type="match status" value="1"/>
</dbReference>
<gene>
    <name evidence="6" type="ORF">HA338_14525</name>
</gene>
<dbReference type="Gene3D" id="3.40.190.10">
    <property type="entry name" value="Periplasmic binding protein-like II"/>
    <property type="match status" value="1"/>
</dbReference>
<dbReference type="CDD" id="cd08490">
    <property type="entry name" value="PBP2_NikA_DppA_OppA_like_3"/>
    <property type="match status" value="1"/>
</dbReference>
<proteinExistence type="inferred from homology"/>
<dbReference type="InterPro" id="IPR039424">
    <property type="entry name" value="SBP_5"/>
</dbReference>
<dbReference type="OMA" id="GMMGYAF"/>
<dbReference type="InterPro" id="IPR030678">
    <property type="entry name" value="Peptide/Ni-bd"/>
</dbReference>
<comment type="caution">
    <text evidence="6">The sequence shown here is derived from an EMBL/GenBank/DDBJ whole genome shotgun (WGS) entry which is preliminary data.</text>
</comment>
<dbReference type="GO" id="GO:0042597">
    <property type="term" value="C:periplasmic space"/>
    <property type="evidence" value="ECO:0007669"/>
    <property type="project" value="UniProtKB-ARBA"/>
</dbReference>
<dbReference type="RefSeq" id="WP_011020927.1">
    <property type="nucleotide sequence ID" value="NZ_DUJU01000163.1"/>
</dbReference>
<dbReference type="Proteomes" id="UP000600774">
    <property type="component" value="Unassembled WGS sequence"/>
</dbReference>
<dbReference type="FunFam" id="3.10.105.10:FF:000006">
    <property type="entry name" value="Peptide ABC transporter substrate-binding protein"/>
    <property type="match status" value="1"/>
</dbReference>
<evidence type="ECO:0000256" key="4">
    <source>
        <dbReference type="ARBA" id="ARBA00022729"/>
    </source>
</evidence>
<dbReference type="GO" id="GO:0015833">
    <property type="term" value="P:peptide transport"/>
    <property type="evidence" value="ECO:0007669"/>
    <property type="project" value="TreeGrafter"/>
</dbReference>
<sequence>MKLKIITVLLAISIIFSGCVSQSAENTDVVGEGTTDLRQEVTVPVGDRELFLDPLLGTSTSWHTRPLIFDTLLVSDREGIHPALASSVEKTEDGKTWMFHLLEGVKFHDGTPFDAYTASYSLNKSFGESTSRYGLTVESIEVVDDYTLNVTLGKPFGPFLDEVAAAWVVCPNCYDSKGEFKEAIGTGAYILEEYSKEEITLRANPDYWGGAPKIQEVIVKAIPDASTQVIAFEAGELDVIGADISGIGLSDVKRLGEDPRYEIYTRPDAQIDIIGFNVESEFFNDMRIREAVNYGIDRQELIDSVLEGYGVPAVGPIGYDDSIPWTNTEIEGYAYDPETAAELLKEAGWEDKDGDGIVEKDGKTFEINLIDANTRPYYRAMTEVIQAQLSKIGIKVNIRVLERGAYQTALKEKDFDMATIPNYGKRETDPYPYLFMFFCSKGTYPIMNNETFDGLYFRSLSTVDPEQREALYDQMQELIMDECVCAFLMHPVKVGIAKKELKNFELRHGFDGFIPFKKAYFSEE</sequence>
<name>A0A832SE08_9EURY</name>
<organism evidence="6 7">
    <name type="scientific">Methanosarcina acetivorans</name>
    <dbReference type="NCBI Taxonomy" id="2214"/>
    <lineage>
        <taxon>Archaea</taxon>
        <taxon>Methanobacteriati</taxon>
        <taxon>Methanobacteriota</taxon>
        <taxon>Stenosarchaea group</taxon>
        <taxon>Methanomicrobia</taxon>
        <taxon>Methanosarcinales</taxon>
        <taxon>Methanosarcinaceae</taxon>
        <taxon>Methanosarcina</taxon>
    </lineage>
</organism>
<accession>A0A832SE08</accession>